<keyword evidence="1" id="KW-0812">Transmembrane</keyword>
<dbReference type="OrthoDB" id="1096907at2"/>
<feature type="transmembrane region" description="Helical" evidence="1">
    <location>
        <begin position="107"/>
        <end position="125"/>
    </location>
</feature>
<name>A0A1G6RTY1_9BACT</name>
<evidence type="ECO:0000313" key="2">
    <source>
        <dbReference type="EMBL" id="SDD08150.1"/>
    </source>
</evidence>
<feature type="transmembrane region" description="Helical" evidence="1">
    <location>
        <begin position="36"/>
        <end position="57"/>
    </location>
</feature>
<gene>
    <name evidence="2" type="ORF">SAMN05216323_10815</name>
</gene>
<keyword evidence="1" id="KW-0472">Membrane</keyword>
<dbReference type="STRING" id="1640674.SAMN05216323_10815"/>
<protein>
    <submittedName>
        <fullName evidence="2">Uncharacterized protein</fullName>
    </submittedName>
</protein>
<sequence>MNSILLAGTVIVNFALIAYSVAIFNEQRNRRANNRVMVFLSAGILFDIIATICMVSGSTHSFMSSHGILGYSALLAMLIDFILLLRFRSKYGPGLLISKSLHLYSRYAYAWWVIAYITGALIVALRHA</sequence>
<dbReference type="AlphaFoldDB" id="A0A1G6RTY1"/>
<feature type="transmembrane region" description="Helical" evidence="1">
    <location>
        <begin position="6"/>
        <end position="24"/>
    </location>
</feature>
<keyword evidence="3" id="KW-1185">Reference proteome</keyword>
<reference evidence="2 3" key="1">
    <citation type="submission" date="2016-09" db="EMBL/GenBank/DDBJ databases">
        <authorList>
            <person name="Capua I."/>
            <person name="De Benedictis P."/>
            <person name="Joannis T."/>
            <person name="Lombin L.H."/>
            <person name="Cattoli G."/>
        </authorList>
    </citation>
    <scope>NUCLEOTIDE SEQUENCE [LARGE SCALE GENOMIC DNA]</scope>
    <source>
        <strain evidence="2 3">A7P-90m</strain>
    </source>
</reference>
<organism evidence="2 3">
    <name type="scientific">Williamwhitmania taraxaci</name>
    <dbReference type="NCBI Taxonomy" id="1640674"/>
    <lineage>
        <taxon>Bacteria</taxon>
        <taxon>Pseudomonadati</taxon>
        <taxon>Bacteroidota</taxon>
        <taxon>Bacteroidia</taxon>
        <taxon>Bacteroidales</taxon>
        <taxon>Williamwhitmaniaceae</taxon>
        <taxon>Williamwhitmania</taxon>
    </lineage>
</organism>
<accession>A0A1G6RTY1</accession>
<evidence type="ECO:0000256" key="1">
    <source>
        <dbReference type="SAM" id="Phobius"/>
    </source>
</evidence>
<dbReference type="Proteomes" id="UP000199452">
    <property type="component" value="Unassembled WGS sequence"/>
</dbReference>
<proteinExistence type="predicted"/>
<keyword evidence="1" id="KW-1133">Transmembrane helix</keyword>
<dbReference type="EMBL" id="FMYP01000081">
    <property type="protein sequence ID" value="SDD08150.1"/>
    <property type="molecule type" value="Genomic_DNA"/>
</dbReference>
<feature type="transmembrane region" description="Helical" evidence="1">
    <location>
        <begin position="69"/>
        <end position="87"/>
    </location>
</feature>
<dbReference type="RefSeq" id="WP_092440582.1">
    <property type="nucleotide sequence ID" value="NZ_FMYP01000081.1"/>
</dbReference>
<evidence type="ECO:0000313" key="3">
    <source>
        <dbReference type="Proteomes" id="UP000199452"/>
    </source>
</evidence>